<dbReference type="EMBL" id="FMZE01000005">
    <property type="protein sequence ID" value="SDC97660.1"/>
    <property type="molecule type" value="Genomic_DNA"/>
</dbReference>
<protein>
    <submittedName>
        <fullName evidence="1">Uncharacterized protein</fullName>
    </submittedName>
</protein>
<sequence length="157" mass="16402">MSEKKRLLGKESLGLSFGALVGLALVGVPRVIAHDLELVGSAVNSVLVFVPLAVWLAVVLWRRVPNPFLTLLVIGVYYGFLLAVVHQILWTEAFEGDPPALGGNLAGALSGPMEAVVLRGFAFLSSLVTGAAVGAAVGVVGWLLAKTVPALRPHSRT</sequence>
<organism evidence="1 2">
    <name type="scientific">Prauserella marina</name>
    <dbReference type="NCBI Taxonomy" id="530584"/>
    <lineage>
        <taxon>Bacteria</taxon>
        <taxon>Bacillati</taxon>
        <taxon>Actinomycetota</taxon>
        <taxon>Actinomycetes</taxon>
        <taxon>Pseudonocardiales</taxon>
        <taxon>Pseudonocardiaceae</taxon>
        <taxon>Prauserella</taxon>
    </lineage>
</organism>
<dbReference type="KEGG" id="pmad:BAY61_14810"/>
<keyword evidence="2" id="KW-1185">Reference proteome</keyword>
<name>A0A222VQD9_9PSEU</name>
<dbReference type="Proteomes" id="UP000199494">
    <property type="component" value="Unassembled WGS sequence"/>
</dbReference>
<proteinExistence type="predicted"/>
<evidence type="ECO:0000313" key="2">
    <source>
        <dbReference type="Proteomes" id="UP000199494"/>
    </source>
</evidence>
<accession>A0A222VQD9</accession>
<dbReference type="STRING" id="530584.SAMN05421630_1056"/>
<reference evidence="1 2" key="1">
    <citation type="submission" date="2016-10" db="EMBL/GenBank/DDBJ databases">
        <authorList>
            <person name="de Groot N.N."/>
        </authorList>
    </citation>
    <scope>NUCLEOTIDE SEQUENCE [LARGE SCALE GENOMIC DNA]</scope>
    <source>
        <strain evidence="1 2">CGMCC 4.5506</strain>
    </source>
</reference>
<gene>
    <name evidence="1" type="ORF">SAMN05421630_1056</name>
</gene>
<dbReference type="OrthoDB" id="2658663at2"/>
<dbReference type="RefSeq" id="WP_091804041.1">
    <property type="nucleotide sequence ID" value="NZ_CP016353.1"/>
</dbReference>
<dbReference type="AlphaFoldDB" id="A0A222VQD9"/>
<evidence type="ECO:0000313" key="1">
    <source>
        <dbReference type="EMBL" id="SDC97660.1"/>
    </source>
</evidence>